<proteinExistence type="predicted"/>
<sequence length="149" mass="16216">MSPPPVSAMPTFYVAEPPAQYLVRPAMVIDCSALAGIVFQEPWQDEALQRISGRTLHAPSLLSFEITSVAVKKLRRGEAHAADGLEQAVGMDVELHDINLQQVCELALRYQLSAYDAAYLWLAAELKAPLATFDEKLATAAQAHLSSLP</sequence>
<dbReference type="PANTHER" id="PTHR35901">
    <property type="entry name" value="RIBONUCLEASE VAPC3"/>
    <property type="match status" value="1"/>
</dbReference>
<evidence type="ECO:0000313" key="4">
    <source>
        <dbReference type="Proteomes" id="UP000192505"/>
    </source>
</evidence>
<name>A0A1W9KSR5_9BURK</name>
<dbReference type="InterPro" id="IPR044153">
    <property type="entry name" value="PIN_Pae0151-like"/>
</dbReference>
<feature type="domain" description="PIN" evidence="2">
    <location>
        <begin position="27"/>
        <end position="141"/>
    </location>
</feature>
<dbReference type="CDD" id="cd09873">
    <property type="entry name" value="PIN_Pae0151-like"/>
    <property type="match status" value="1"/>
</dbReference>
<dbReference type="Gene3D" id="3.40.50.1010">
    <property type="entry name" value="5'-nuclease"/>
    <property type="match status" value="1"/>
</dbReference>
<protein>
    <recommendedName>
        <fullName evidence="2">PIN domain-containing protein</fullName>
    </recommendedName>
</protein>
<evidence type="ECO:0000259" key="2">
    <source>
        <dbReference type="Pfam" id="PF01850"/>
    </source>
</evidence>
<dbReference type="Pfam" id="PF01850">
    <property type="entry name" value="PIN"/>
    <property type="match status" value="1"/>
</dbReference>
<dbReference type="InterPro" id="IPR029060">
    <property type="entry name" value="PIN-like_dom_sf"/>
</dbReference>
<dbReference type="InterPro" id="IPR002716">
    <property type="entry name" value="PIN_dom"/>
</dbReference>
<organism evidence="3 4">
    <name type="scientific">Rhodoferax ferrireducens</name>
    <dbReference type="NCBI Taxonomy" id="192843"/>
    <lineage>
        <taxon>Bacteria</taxon>
        <taxon>Pseudomonadati</taxon>
        <taxon>Pseudomonadota</taxon>
        <taxon>Betaproteobacteria</taxon>
        <taxon>Burkholderiales</taxon>
        <taxon>Comamonadaceae</taxon>
        <taxon>Rhodoferax</taxon>
    </lineage>
</organism>
<reference evidence="3 4" key="1">
    <citation type="submission" date="2017-01" db="EMBL/GenBank/DDBJ databases">
        <title>Novel large sulfur bacteria in the metagenomes of groundwater-fed chemosynthetic microbial mats in the Lake Huron basin.</title>
        <authorList>
            <person name="Sharrar A.M."/>
            <person name="Flood B.E."/>
            <person name="Bailey J.V."/>
            <person name="Jones D.S."/>
            <person name="Biddanda B."/>
            <person name="Ruberg S.A."/>
            <person name="Marcus D.N."/>
            <person name="Dick G.J."/>
        </authorList>
    </citation>
    <scope>NUCLEOTIDE SEQUENCE [LARGE SCALE GENOMIC DNA]</scope>
    <source>
        <strain evidence="3">A7</strain>
    </source>
</reference>
<dbReference type="Proteomes" id="UP000192505">
    <property type="component" value="Unassembled WGS sequence"/>
</dbReference>
<comment type="caution">
    <text evidence="3">The sequence shown here is derived from an EMBL/GenBank/DDBJ whole genome shotgun (WGS) entry which is preliminary data.</text>
</comment>
<dbReference type="SUPFAM" id="SSF88723">
    <property type="entry name" value="PIN domain-like"/>
    <property type="match status" value="1"/>
</dbReference>
<gene>
    <name evidence="3" type="ORF">BWK72_13065</name>
</gene>
<dbReference type="InterPro" id="IPR051619">
    <property type="entry name" value="TypeII_TA_RNase_PINc/VapC"/>
</dbReference>
<accession>A0A1W9KSR5</accession>
<dbReference type="EMBL" id="MTEI01000008">
    <property type="protein sequence ID" value="OQW87465.1"/>
    <property type="molecule type" value="Genomic_DNA"/>
</dbReference>
<evidence type="ECO:0000256" key="1">
    <source>
        <dbReference type="ARBA" id="ARBA00022842"/>
    </source>
</evidence>
<keyword evidence="1" id="KW-0460">Magnesium</keyword>
<dbReference type="AlphaFoldDB" id="A0A1W9KSR5"/>
<evidence type="ECO:0000313" key="3">
    <source>
        <dbReference type="EMBL" id="OQW87465.1"/>
    </source>
</evidence>
<dbReference type="PANTHER" id="PTHR35901:SF1">
    <property type="entry name" value="EXONUCLEASE VAPC9"/>
    <property type="match status" value="1"/>
</dbReference>